<dbReference type="InterPro" id="IPR035925">
    <property type="entry name" value="BSD_dom_sf"/>
</dbReference>
<dbReference type="GO" id="GO:0006351">
    <property type="term" value="P:DNA-templated transcription"/>
    <property type="evidence" value="ECO:0007669"/>
    <property type="project" value="InterPro"/>
</dbReference>
<dbReference type="Gene3D" id="1.10.3970.10">
    <property type="entry name" value="BSD domain"/>
    <property type="match status" value="1"/>
</dbReference>
<evidence type="ECO:0000259" key="8">
    <source>
        <dbReference type="PROSITE" id="PS50127"/>
    </source>
</evidence>
<evidence type="ECO:0000256" key="7">
    <source>
        <dbReference type="SAM" id="MobiDB-lite"/>
    </source>
</evidence>
<dbReference type="SUPFAM" id="SSF54495">
    <property type="entry name" value="UBC-like"/>
    <property type="match status" value="1"/>
</dbReference>
<dbReference type="SMART" id="SM00751">
    <property type="entry name" value="BSD"/>
    <property type="match status" value="2"/>
</dbReference>
<feature type="domain" description="BSD" evidence="9">
    <location>
        <begin position="101"/>
        <end position="156"/>
    </location>
</feature>
<dbReference type="InterPro" id="IPR027079">
    <property type="entry name" value="Tfb1/GTF2H1"/>
</dbReference>
<keyword evidence="4" id="KW-0805">Transcription regulation</keyword>
<dbReference type="CDD" id="cd23814">
    <property type="entry name" value="UEV_AKTIP"/>
    <property type="match status" value="1"/>
</dbReference>
<dbReference type="InterPro" id="IPR016135">
    <property type="entry name" value="UBQ-conjugating_enzyme/RWD"/>
</dbReference>
<evidence type="ECO:0000256" key="6">
    <source>
        <dbReference type="ARBA" id="ARBA00023242"/>
    </source>
</evidence>
<dbReference type="PROSITE" id="PS50858">
    <property type="entry name" value="BSD"/>
    <property type="match status" value="2"/>
</dbReference>
<name>A0A1J1IN71_9DIPT</name>
<reference evidence="10 11" key="1">
    <citation type="submission" date="2015-04" db="EMBL/GenBank/DDBJ databases">
        <authorList>
            <person name="Syromyatnikov M.Y."/>
            <person name="Popov V.N."/>
        </authorList>
    </citation>
    <scope>NUCLEOTIDE SEQUENCE [LARGE SCALE GENOMIC DNA]</scope>
</reference>
<dbReference type="InterPro" id="IPR013876">
    <property type="entry name" value="TFIIH_BTF_p62_N"/>
</dbReference>
<organism evidence="10 11">
    <name type="scientific">Clunio marinus</name>
    <dbReference type="NCBI Taxonomy" id="568069"/>
    <lineage>
        <taxon>Eukaryota</taxon>
        <taxon>Metazoa</taxon>
        <taxon>Ecdysozoa</taxon>
        <taxon>Arthropoda</taxon>
        <taxon>Hexapoda</taxon>
        <taxon>Insecta</taxon>
        <taxon>Pterygota</taxon>
        <taxon>Neoptera</taxon>
        <taxon>Endopterygota</taxon>
        <taxon>Diptera</taxon>
        <taxon>Nematocera</taxon>
        <taxon>Chironomoidea</taxon>
        <taxon>Chironomidae</taxon>
        <taxon>Clunio</taxon>
    </lineage>
</organism>
<dbReference type="Pfam" id="PF00179">
    <property type="entry name" value="UQ_con"/>
    <property type="match status" value="1"/>
</dbReference>
<dbReference type="Proteomes" id="UP000183832">
    <property type="component" value="Unassembled WGS sequence"/>
</dbReference>
<evidence type="ECO:0000256" key="4">
    <source>
        <dbReference type="ARBA" id="ARBA00023015"/>
    </source>
</evidence>
<feature type="compositionally biased region" description="Basic and acidic residues" evidence="7">
    <location>
        <begin position="329"/>
        <end position="340"/>
    </location>
</feature>
<sequence length="809" mass="93033">MSKIEDVLLAVPEVKHKKNDGTLYIMKERIAFIVENRETCLASHSFYDIKMQKISPEGKPKIQLQVVLHDGNSSTFHFVNRKGQQQQIADREKVKDLVQKLLPNFKRKIDSELEEKNRVLTENPKLLQLYKDLVISQILTSEEFWKIHGKDLQNLKGNTNKQEIGVSGAFLSEIKPVTDGCNGFKYNLTGEIIECIFKAYPAVKKKHMECVPLKLSESEFWTRFFQSHYFHRDRITAGLKDIFVECGKMDDSTLRKEIRSNLGDPFLDLGKFGDNTIEEGFCSSNTNDQKTDSGGGNIVHQSIIKRFNQHSFMVLKTCQEKAVEVINDDSNKNDEKEKKLNGSSESKKKRKTIEVIEEVPPTIEELAEQQLKKKQKIVEKIQYDDLGNDEVDSSLPVSSNALNLERLERYLYGPTPSSSTVTSERVNKVQEYSPDAVDHMLRNNAKDWGQRVPHTQIINPTQAVNALGDLSPGGLLMRGYQDHNLSQFVPIDFEKEVNNLYLSACELLKEFWSCFPLTTPELEAKAVKMHDTLQRFNMSKVKPFEDRAMRELSPLGTQLVSHINLLIETSFIKFNKSKKNQTMPTDVPSETSFDDFLCNQAKTEYRILFEMKLLMSEFPSGSIYILPNKNHSLSWDGVMFVRSGPFKNGIFRFTLHLESTFPNQKFHPTIKFIDSMTHPLVSPDTFLFDASHAFPTWSENDHIYEILKFLKYAIENVDYCCTQIQNCANQKAVDLYNSDKSKFLEISRETITQSIKSVFNSDNDDDRNNHAFWFDKRIIEDGLHDQIIENMKNSSDSCENLTFSLDRRG</sequence>
<dbReference type="EMBL" id="CVRI01000056">
    <property type="protein sequence ID" value="CRL01679.1"/>
    <property type="molecule type" value="Genomic_DNA"/>
</dbReference>
<feature type="domain" description="UBC core" evidence="8">
    <location>
        <begin position="602"/>
        <end position="756"/>
    </location>
</feature>
<dbReference type="SUPFAM" id="SSF50729">
    <property type="entry name" value="PH domain-like"/>
    <property type="match status" value="1"/>
</dbReference>
<gene>
    <name evidence="10" type="ORF">CLUMA_CG014898</name>
</gene>
<evidence type="ECO:0000256" key="3">
    <source>
        <dbReference type="ARBA" id="ARBA00022737"/>
    </source>
</evidence>
<keyword evidence="5" id="KW-0804">Transcription</keyword>
<keyword evidence="11" id="KW-1185">Reference proteome</keyword>
<dbReference type="OrthoDB" id="360521at2759"/>
<dbReference type="Gene3D" id="3.10.110.10">
    <property type="entry name" value="Ubiquitin Conjugating Enzyme"/>
    <property type="match status" value="1"/>
</dbReference>
<evidence type="ECO:0000313" key="10">
    <source>
        <dbReference type="EMBL" id="CRL01679.1"/>
    </source>
</evidence>
<protein>
    <submittedName>
        <fullName evidence="10">CLUMA_CG014898, isoform A</fullName>
    </submittedName>
</protein>
<dbReference type="PROSITE" id="PS50127">
    <property type="entry name" value="UBC_2"/>
    <property type="match status" value="1"/>
</dbReference>
<feature type="domain" description="BSD" evidence="9">
    <location>
        <begin position="180"/>
        <end position="232"/>
    </location>
</feature>
<keyword evidence="6" id="KW-0539">Nucleus</keyword>
<comment type="subcellular location">
    <subcellularLocation>
        <location evidence="1">Nucleus</location>
    </subcellularLocation>
</comment>
<evidence type="ECO:0000313" key="11">
    <source>
        <dbReference type="Proteomes" id="UP000183832"/>
    </source>
</evidence>
<dbReference type="CDD" id="cd13229">
    <property type="entry name" value="PH_TFIIH"/>
    <property type="match status" value="1"/>
</dbReference>
<evidence type="ECO:0000256" key="5">
    <source>
        <dbReference type="ARBA" id="ARBA00023163"/>
    </source>
</evidence>
<evidence type="ECO:0000256" key="2">
    <source>
        <dbReference type="ARBA" id="ARBA00009448"/>
    </source>
</evidence>
<evidence type="ECO:0000259" key="9">
    <source>
        <dbReference type="PROSITE" id="PS50858"/>
    </source>
</evidence>
<dbReference type="InterPro" id="IPR000608">
    <property type="entry name" value="UBC"/>
</dbReference>
<dbReference type="GO" id="GO:0000439">
    <property type="term" value="C:transcription factor TFIIH core complex"/>
    <property type="evidence" value="ECO:0007669"/>
    <property type="project" value="InterPro"/>
</dbReference>
<evidence type="ECO:0000256" key="1">
    <source>
        <dbReference type="ARBA" id="ARBA00004123"/>
    </source>
</evidence>
<dbReference type="Pfam" id="PF08567">
    <property type="entry name" value="PH_TFIIH"/>
    <property type="match status" value="1"/>
</dbReference>
<dbReference type="Gene3D" id="6.10.140.1200">
    <property type="match status" value="1"/>
</dbReference>
<dbReference type="PANTHER" id="PTHR12856">
    <property type="entry name" value="TRANSCRIPTION INITIATION FACTOR IIH-RELATED"/>
    <property type="match status" value="1"/>
</dbReference>
<keyword evidence="3" id="KW-0677">Repeat</keyword>
<dbReference type="Pfam" id="PF03909">
    <property type="entry name" value="BSD"/>
    <property type="match status" value="1"/>
</dbReference>
<comment type="similarity">
    <text evidence="2">Belongs to the TFB1 family.</text>
</comment>
<dbReference type="FunFam" id="2.30.29.30:FF:000479">
    <property type="entry name" value="General transcription factor IIH subunit"/>
    <property type="match status" value="1"/>
</dbReference>
<dbReference type="GO" id="GO:0006289">
    <property type="term" value="P:nucleotide-excision repair"/>
    <property type="evidence" value="ECO:0007669"/>
    <property type="project" value="InterPro"/>
</dbReference>
<dbReference type="STRING" id="568069.A0A1J1IN71"/>
<dbReference type="SUPFAM" id="SSF140383">
    <property type="entry name" value="BSD domain-like"/>
    <property type="match status" value="2"/>
</dbReference>
<dbReference type="InterPro" id="IPR011993">
    <property type="entry name" value="PH-like_dom_sf"/>
</dbReference>
<proteinExistence type="inferred from homology"/>
<feature type="region of interest" description="Disordered" evidence="7">
    <location>
        <begin position="329"/>
        <end position="350"/>
    </location>
</feature>
<dbReference type="InterPro" id="IPR005607">
    <property type="entry name" value="BSD_dom"/>
</dbReference>
<dbReference type="AlphaFoldDB" id="A0A1J1IN71"/>
<dbReference type="Gene3D" id="2.30.29.30">
    <property type="entry name" value="Pleckstrin-homology domain (PH domain)/Phosphotyrosine-binding domain (PTB)"/>
    <property type="match status" value="1"/>
</dbReference>
<accession>A0A1J1IN71</accession>